<keyword evidence="5" id="KW-0472">Membrane</keyword>
<proteinExistence type="predicted"/>
<comment type="caution">
    <text evidence="6">The sequence shown here is derived from an EMBL/GenBank/DDBJ whole genome shotgun (WGS) entry which is preliminary data.</text>
</comment>
<keyword evidence="6" id="KW-0808">Transferase</keyword>
<keyword evidence="4" id="KW-1133">Transmembrane helix</keyword>
<dbReference type="InterPro" id="IPR013969">
    <property type="entry name" value="Oligosacch_biosynth_Alg14"/>
</dbReference>
<dbReference type="SUPFAM" id="SSF53756">
    <property type="entry name" value="UDP-Glycosyltransferase/glycogen phosphorylase"/>
    <property type="match status" value="1"/>
</dbReference>
<comment type="subcellular location">
    <subcellularLocation>
        <location evidence="1">Endoplasmic reticulum membrane</location>
        <topology evidence="1">Single-pass membrane protein</topology>
    </subcellularLocation>
</comment>
<dbReference type="PANTHER" id="PTHR12154">
    <property type="entry name" value="GLYCOSYL TRANSFERASE-RELATED"/>
    <property type="match status" value="1"/>
</dbReference>
<sequence length="130" mass="14395">MADAFRHCQCEFVSTAPSLIAPIGDQPVIKVTDGSRDTLRNLISATRQIWRIIRSRRPDLIVSTGAAPGAIAIYIAKLHGIRTIWIDSVANSDSLSLSGRAVRPVADLCLTQWPELAERDPRLRYFGRVL</sequence>
<dbReference type="GO" id="GO:0006488">
    <property type="term" value="P:dolichol-linked oligosaccharide biosynthetic process"/>
    <property type="evidence" value="ECO:0007669"/>
    <property type="project" value="InterPro"/>
</dbReference>
<keyword evidence="2" id="KW-0812">Transmembrane</keyword>
<dbReference type="Proteomes" id="UP000561459">
    <property type="component" value="Unassembled WGS sequence"/>
</dbReference>
<protein>
    <submittedName>
        <fullName evidence="6">UDP-N-acetylglucosamine:LPS N-acetylglucosamine transferase</fullName>
    </submittedName>
</protein>
<keyword evidence="3" id="KW-0256">Endoplasmic reticulum</keyword>
<evidence type="ECO:0000256" key="1">
    <source>
        <dbReference type="ARBA" id="ARBA00004389"/>
    </source>
</evidence>
<evidence type="ECO:0000256" key="2">
    <source>
        <dbReference type="ARBA" id="ARBA00022692"/>
    </source>
</evidence>
<name>A0A7W6C8Y9_9SPHN</name>
<dbReference type="EMBL" id="JACIDY010000005">
    <property type="protein sequence ID" value="MBB3940557.1"/>
    <property type="molecule type" value="Genomic_DNA"/>
</dbReference>
<organism evidence="6 7">
    <name type="scientific">Novosphingobium fluoreni</name>
    <dbReference type="NCBI Taxonomy" id="1391222"/>
    <lineage>
        <taxon>Bacteria</taxon>
        <taxon>Pseudomonadati</taxon>
        <taxon>Pseudomonadota</taxon>
        <taxon>Alphaproteobacteria</taxon>
        <taxon>Sphingomonadales</taxon>
        <taxon>Sphingomonadaceae</taxon>
        <taxon>Novosphingobium</taxon>
    </lineage>
</organism>
<evidence type="ECO:0000313" key="7">
    <source>
        <dbReference type="Proteomes" id="UP000561459"/>
    </source>
</evidence>
<dbReference type="PANTHER" id="PTHR12154:SF4">
    <property type="entry name" value="UDP-N-ACETYLGLUCOSAMINE TRANSFERASE SUBUNIT ALG14 HOMOLOG"/>
    <property type="match status" value="1"/>
</dbReference>
<evidence type="ECO:0000313" key="6">
    <source>
        <dbReference type="EMBL" id="MBB3940557.1"/>
    </source>
</evidence>
<evidence type="ECO:0000256" key="4">
    <source>
        <dbReference type="ARBA" id="ARBA00022989"/>
    </source>
</evidence>
<evidence type="ECO:0000256" key="5">
    <source>
        <dbReference type="ARBA" id="ARBA00023136"/>
    </source>
</evidence>
<keyword evidence="7" id="KW-1185">Reference proteome</keyword>
<accession>A0A7W6C8Y9</accession>
<dbReference type="Gene3D" id="3.40.50.2000">
    <property type="entry name" value="Glycogen Phosphorylase B"/>
    <property type="match status" value="1"/>
</dbReference>
<dbReference type="GO" id="GO:0004577">
    <property type="term" value="F:N-acetylglucosaminyldiphosphodolichol N-acetylglucosaminyltransferase activity"/>
    <property type="evidence" value="ECO:0007669"/>
    <property type="project" value="TreeGrafter"/>
</dbReference>
<evidence type="ECO:0000256" key="3">
    <source>
        <dbReference type="ARBA" id="ARBA00022824"/>
    </source>
</evidence>
<reference evidence="6 7" key="1">
    <citation type="submission" date="2020-08" db="EMBL/GenBank/DDBJ databases">
        <title>Genomic Encyclopedia of Type Strains, Phase IV (KMG-IV): sequencing the most valuable type-strain genomes for metagenomic binning, comparative biology and taxonomic classification.</title>
        <authorList>
            <person name="Goeker M."/>
        </authorList>
    </citation>
    <scope>NUCLEOTIDE SEQUENCE [LARGE SCALE GENOMIC DNA]</scope>
    <source>
        <strain evidence="6 7">DSM 27568</strain>
    </source>
</reference>
<gene>
    <name evidence="6" type="ORF">GGR39_002214</name>
</gene>
<dbReference type="RefSeq" id="WP_221226096.1">
    <property type="nucleotide sequence ID" value="NZ_JACIDY010000005.1"/>
</dbReference>
<dbReference type="AlphaFoldDB" id="A0A7W6C8Y9"/>
<dbReference type="Pfam" id="PF08660">
    <property type="entry name" value="Alg14"/>
    <property type="match status" value="1"/>
</dbReference>